<dbReference type="NCBIfam" id="TIGR00231">
    <property type="entry name" value="small_GTP"/>
    <property type="match status" value="1"/>
</dbReference>
<accession>A0ABT8DBU7</accession>
<gene>
    <name evidence="5" type="ORF">QWZ10_15770</name>
</gene>
<dbReference type="Gene3D" id="3.40.50.300">
    <property type="entry name" value="P-loop containing nucleotide triphosphate hydrolases"/>
    <property type="match status" value="1"/>
</dbReference>
<keyword evidence="3" id="KW-0342">GTP-binding</keyword>
<dbReference type="PRINTS" id="PR00315">
    <property type="entry name" value="ELONGATNFCT"/>
</dbReference>
<dbReference type="Proteomes" id="UP001243846">
    <property type="component" value="Unassembled WGS sequence"/>
</dbReference>
<dbReference type="PANTHER" id="PTHR42854">
    <property type="entry name" value="EUKARYOTIC TRANSLATION INITIATION FACTOR 2 SUBUNIT 3 FAMILY MEMBER"/>
    <property type="match status" value="1"/>
</dbReference>
<dbReference type="InterPro" id="IPR027417">
    <property type="entry name" value="P-loop_NTPase"/>
</dbReference>
<dbReference type="CDD" id="cd04171">
    <property type="entry name" value="SelB"/>
    <property type="match status" value="1"/>
</dbReference>
<evidence type="ECO:0000256" key="2">
    <source>
        <dbReference type="ARBA" id="ARBA00022917"/>
    </source>
</evidence>
<sequence length="193" mass="19665">MIVGTAGHIDHGKTALVKALTGTDADRLAEEKARGITIELGFAYADLGGGKVTGFVDVPGHERFVHTMLAGVGGIDLALLVIAADDGIMPQTLEHLAILDLLDVSGAIVALTKSDLVGPERIAAREQEIAALLAPTHFAGAPVIAVSSLSGAGIAELRDALAAAEARVAARARAGRFRMAVDRSFVLGGAGLS</sequence>
<evidence type="ECO:0000259" key="4">
    <source>
        <dbReference type="PROSITE" id="PS51722"/>
    </source>
</evidence>
<dbReference type="PANTHER" id="PTHR42854:SF3">
    <property type="entry name" value="EUKARYOTIC TRANSLATION INITIATION FACTOR 2 SUBUNIT 3-RELATED"/>
    <property type="match status" value="1"/>
</dbReference>
<dbReference type="InterPro" id="IPR005225">
    <property type="entry name" value="Small_GTP-bd"/>
</dbReference>
<dbReference type="EMBL" id="JAUFRC010000001">
    <property type="protein sequence ID" value="MDN3712852.1"/>
    <property type="molecule type" value="Genomic_DNA"/>
</dbReference>
<dbReference type="InterPro" id="IPR000795">
    <property type="entry name" value="T_Tr_GTP-bd_dom"/>
</dbReference>
<dbReference type="Pfam" id="PF00009">
    <property type="entry name" value="GTP_EFTU"/>
    <property type="match status" value="1"/>
</dbReference>
<proteinExistence type="predicted"/>
<protein>
    <submittedName>
        <fullName evidence="5">GTP-binding protein</fullName>
    </submittedName>
</protein>
<comment type="caution">
    <text evidence="5">The sequence shown here is derived from an EMBL/GenBank/DDBJ whole genome shotgun (WGS) entry which is preliminary data.</text>
</comment>
<keyword evidence="2" id="KW-0648">Protein biosynthesis</keyword>
<evidence type="ECO:0000313" key="6">
    <source>
        <dbReference type="Proteomes" id="UP001243846"/>
    </source>
</evidence>
<evidence type="ECO:0000313" key="5">
    <source>
        <dbReference type="EMBL" id="MDN3712852.1"/>
    </source>
</evidence>
<evidence type="ECO:0000256" key="1">
    <source>
        <dbReference type="ARBA" id="ARBA00022741"/>
    </source>
</evidence>
<dbReference type="SUPFAM" id="SSF52540">
    <property type="entry name" value="P-loop containing nucleoside triphosphate hydrolases"/>
    <property type="match status" value="1"/>
</dbReference>
<organism evidence="5 6">
    <name type="scientific">Paracoccus cavernae</name>
    <dbReference type="NCBI Taxonomy" id="1571207"/>
    <lineage>
        <taxon>Bacteria</taxon>
        <taxon>Pseudomonadati</taxon>
        <taxon>Pseudomonadota</taxon>
        <taxon>Alphaproteobacteria</taxon>
        <taxon>Rhodobacterales</taxon>
        <taxon>Paracoccaceae</taxon>
        <taxon>Paracoccus</taxon>
    </lineage>
</organism>
<keyword evidence="1" id="KW-0547">Nucleotide-binding</keyword>
<keyword evidence="6" id="KW-1185">Reference proteome</keyword>
<dbReference type="InterPro" id="IPR050543">
    <property type="entry name" value="eIF2G"/>
</dbReference>
<name>A0ABT8DBU7_9RHOB</name>
<evidence type="ECO:0000256" key="3">
    <source>
        <dbReference type="ARBA" id="ARBA00023134"/>
    </source>
</evidence>
<reference evidence="6" key="1">
    <citation type="journal article" date="2019" name="Int. J. Syst. Evol. Microbiol.">
        <title>The Global Catalogue of Microorganisms (GCM) 10K type strain sequencing project: providing services to taxonomists for standard genome sequencing and annotation.</title>
        <authorList>
            <consortium name="The Broad Institute Genomics Platform"/>
            <consortium name="The Broad Institute Genome Sequencing Center for Infectious Disease"/>
            <person name="Wu L."/>
            <person name="Ma J."/>
        </authorList>
    </citation>
    <scope>NUCLEOTIDE SEQUENCE [LARGE SCALE GENOMIC DNA]</scope>
    <source>
        <strain evidence="6">CECT 8482</strain>
    </source>
</reference>
<dbReference type="PROSITE" id="PS51722">
    <property type="entry name" value="G_TR_2"/>
    <property type="match status" value="1"/>
</dbReference>
<feature type="domain" description="Tr-type G" evidence="4">
    <location>
        <begin position="1"/>
        <end position="169"/>
    </location>
</feature>